<evidence type="ECO:0000313" key="2">
    <source>
        <dbReference type="EMBL" id="KAJ7365194.1"/>
    </source>
</evidence>
<evidence type="ECO:0000313" key="3">
    <source>
        <dbReference type="Proteomes" id="UP001163046"/>
    </source>
</evidence>
<feature type="compositionally biased region" description="Basic and acidic residues" evidence="1">
    <location>
        <begin position="1"/>
        <end position="18"/>
    </location>
</feature>
<name>A0A9W9YTC7_9CNID</name>
<gene>
    <name evidence="2" type="ORF">OS493_007845</name>
</gene>
<dbReference type="Proteomes" id="UP001163046">
    <property type="component" value="Unassembled WGS sequence"/>
</dbReference>
<feature type="region of interest" description="Disordered" evidence="1">
    <location>
        <begin position="1"/>
        <end position="46"/>
    </location>
</feature>
<dbReference type="AlphaFoldDB" id="A0A9W9YTC7"/>
<accession>A0A9W9YTC7</accession>
<dbReference type="EMBL" id="MU827304">
    <property type="protein sequence ID" value="KAJ7365194.1"/>
    <property type="molecule type" value="Genomic_DNA"/>
</dbReference>
<sequence length="268" mass="30812">MVEKSKPVAAAEKQESLAKRPAGILKKKSSPSLEPVPEFAESPIQRSDSNLEIVESERTSTPHEEQQKFKTLCAGVQNCLALFQTSLFELLTIKDELLKHALPPSLLLKVALVTGKLFRSCILHHGRQRVLQLKKLHEDYENKQRQLNVALQKLVLVGIQSERLAQERKVLNWEKLFSKMMTSKAHGYRWKFLIESFKEKVKTGEVYVAGVSTDEEAERGKQKSERELEAIRRRSMNRDTAAKRIMRESLGEQQAEIHRRLHHLQTKT</sequence>
<comment type="caution">
    <text evidence="2">The sequence shown here is derived from an EMBL/GenBank/DDBJ whole genome shotgun (WGS) entry which is preliminary data.</text>
</comment>
<dbReference type="OrthoDB" id="2157345at2759"/>
<reference evidence="2" key="1">
    <citation type="submission" date="2023-01" db="EMBL/GenBank/DDBJ databases">
        <title>Genome assembly of the deep-sea coral Lophelia pertusa.</title>
        <authorList>
            <person name="Herrera S."/>
            <person name="Cordes E."/>
        </authorList>
    </citation>
    <scope>NUCLEOTIDE SEQUENCE</scope>
    <source>
        <strain evidence="2">USNM1676648</strain>
        <tissue evidence="2">Polyp</tissue>
    </source>
</reference>
<keyword evidence="3" id="KW-1185">Reference proteome</keyword>
<proteinExistence type="predicted"/>
<protein>
    <submittedName>
        <fullName evidence="2">Uncharacterized protein</fullName>
    </submittedName>
</protein>
<organism evidence="2 3">
    <name type="scientific">Desmophyllum pertusum</name>
    <dbReference type="NCBI Taxonomy" id="174260"/>
    <lineage>
        <taxon>Eukaryota</taxon>
        <taxon>Metazoa</taxon>
        <taxon>Cnidaria</taxon>
        <taxon>Anthozoa</taxon>
        <taxon>Hexacorallia</taxon>
        <taxon>Scleractinia</taxon>
        <taxon>Caryophylliina</taxon>
        <taxon>Caryophylliidae</taxon>
        <taxon>Desmophyllum</taxon>
    </lineage>
</organism>
<evidence type="ECO:0000256" key="1">
    <source>
        <dbReference type="SAM" id="MobiDB-lite"/>
    </source>
</evidence>